<evidence type="ECO:0000313" key="2">
    <source>
        <dbReference type="EMBL" id="SCZ96916.1"/>
    </source>
</evidence>
<evidence type="ECO:0000313" key="3">
    <source>
        <dbReference type="Proteomes" id="UP000249723"/>
    </source>
</evidence>
<dbReference type="AlphaFoldDB" id="A0A2X0L2M7"/>
<dbReference type="OrthoDB" id="2539814at2759"/>
<accession>A0A2X0L2M7</accession>
<proteinExistence type="predicted"/>
<keyword evidence="3" id="KW-1185">Reference proteome</keyword>
<organism evidence="2 3">
    <name type="scientific">Microbotryum saponariae</name>
    <dbReference type="NCBI Taxonomy" id="289078"/>
    <lineage>
        <taxon>Eukaryota</taxon>
        <taxon>Fungi</taxon>
        <taxon>Dikarya</taxon>
        <taxon>Basidiomycota</taxon>
        <taxon>Pucciniomycotina</taxon>
        <taxon>Microbotryomycetes</taxon>
        <taxon>Microbotryales</taxon>
        <taxon>Microbotryaceae</taxon>
        <taxon>Microbotryum</taxon>
    </lineage>
</organism>
<protein>
    <submittedName>
        <fullName evidence="2">BZ3500_MvSof-1268-A1-R1_Chr4-2g06851 protein</fullName>
    </submittedName>
</protein>
<sequence>MWPPLSPEMLAKSLREGAEWDRANAEAAARVQAEKEAIINAQLDAEEPLVRHQFAEWGQEDGQLRFINIRGTGSGSNKKMKRSQTVADLSDPSDDPVNIKRVLNRVKGRAGKEVAWQATSSSEDVDYTRRRGSGRRKVDWAGAGDRGTTEEGTRL</sequence>
<reference evidence="3" key="1">
    <citation type="submission" date="2016-10" db="EMBL/GenBank/DDBJ databases">
        <authorList>
            <person name="Jeantristanb JTB J.-T."/>
            <person name="Ricardo R."/>
        </authorList>
    </citation>
    <scope>NUCLEOTIDE SEQUENCE [LARGE SCALE GENOMIC DNA]</scope>
</reference>
<name>A0A2X0L2M7_9BASI</name>
<dbReference type="Proteomes" id="UP000249723">
    <property type="component" value="Unassembled WGS sequence"/>
</dbReference>
<feature type="region of interest" description="Disordered" evidence="1">
    <location>
        <begin position="112"/>
        <end position="155"/>
    </location>
</feature>
<dbReference type="EMBL" id="FMWP01000092">
    <property type="protein sequence ID" value="SCZ96916.1"/>
    <property type="molecule type" value="Genomic_DNA"/>
</dbReference>
<evidence type="ECO:0000256" key="1">
    <source>
        <dbReference type="SAM" id="MobiDB-lite"/>
    </source>
</evidence>
<gene>
    <name evidence="2" type="ORF">BZ3500_MVSOF-1268-A1-R1_CHR4-2G06851</name>
</gene>
<feature type="region of interest" description="Disordered" evidence="1">
    <location>
        <begin position="70"/>
        <end position="97"/>
    </location>
</feature>